<dbReference type="Gene3D" id="3.90.870.10">
    <property type="entry name" value="DHBP synthase"/>
    <property type="match status" value="1"/>
</dbReference>
<keyword evidence="5" id="KW-0808">Transferase</keyword>
<evidence type="ECO:0000313" key="13">
    <source>
        <dbReference type="EMBL" id="EJD65623.1"/>
    </source>
</evidence>
<evidence type="ECO:0000256" key="1">
    <source>
        <dbReference type="ARBA" id="ARBA00004496"/>
    </source>
</evidence>
<dbReference type="GO" id="GO:0061710">
    <property type="term" value="F:L-threonylcarbamoyladenylate synthase"/>
    <property type="evidence" value="ECO:0007669"/>
    <property type="project" value="UniProtKB-EC"/>
</dbReference>
<evidence type="ECO:0000256" key="8">
    <source>
        <dbReference type="ARBA" id="ARBA00022741"/>
    </source>
</evidence>
<dbReference type="Proteomes" id="UP000006415">
    <property type="component" value="Unassembled WGS sequence"/>
</dbReference>
<comment type="subcellular location">
    <subcellularLocation>
        <location evidence="1">Cytoplasm</location>
    </subcellularLocation>
</comment>
<dbReference type="InterPro" id="IPR006070">
    <property type="entry name" value="Sua5-like_dom"/>
</dbReference>
<dbReference type="AlphaFoldDB" id="J0DGZ8"/>
<evidence type="ECO:0000256" key="11">
    <source>
        <dbReference type="ARBA" id="ARBA00048366"/>
    </source>
</evidence>
<dbReference type="EMBL" id="AGZS01000001">
    <property type="protein sequence ID" value="EJD65623.1"/>
    <property type="molecule type" value="Genomic_DNA"/>
</dbReference>
<comment type="catalytic activity">
    <reaction evidence="11">
        <text>L-threonine + hydrogencarbonate + ATP = L-threonylcarbamoyladenylate + diphosphate + H2O</text>
        <dbReference type="Rhea" id="RHEA:36407"/>
        <dbReference type="ChEBI" id="CHEBI:15377"/>
        <dbReference type="ChEBI" id="CHEBI:17544"/>
        <dbReference type="ChEBI" id="CHEBI:30616"/>
        <dbReference type="ChEBI" id="CHEBI:33019"/>
        <dbReference type="ChEBI" id="CHEBI:57926"/>
        <dbReference type="ChEBI" id="CHEBI:73682"/>
        <dbReference type="EC" id="2.7.7.87"/>
    </reaction>
</comment>
<evidence type="ECO:0000256" key="3">
    <source>
        <dbReference type="ARBA" id="ARBA00012584"/>
    </source>
</evidence>
<dbReference type="PANTHER" id="PTHR17490">
    <property type="entry name" value="SUA5"/>
    <property type="match status" value="1"/>
</dbReference>
<dbReference type="RefSeq" id="WP_007147455.1">
    <property type="nucleotide sequence ID" value="NZ_AKCI01000001.1"/>
</dbReference>
<dbReference type="STRING" id="857290.HMPREF9156_00387"/>
<evidence type="ECO:0000256" key="6">
    <source>
        <dbReference type="ARBA" id="ARBA00022694"/>
    </source>
</evidence>
<gene>
    <name evidence="13" type="ORF">HMPREF9156_00387</name>
</gene>
<evidence type="ECO:0000256" key="4">
    <source>
        <dbReference type="ARBA" id="ARBA00022490"/>
    </source>
</evidence>
<accession>J0DGZ8</accession>
<keyword evidence="7" id="KW-0548">Nucleotidyltransferase</keyword>
<evidence type="ECO:0000256" key="5">
    <source>
        <dbReference type="ARBA" id="ARBA00022679"/>
    </source>
</evidence>
<proteinExistence type="inferred from homology"/>
<dbReference type="PROSITE" id="PS51163">
    <property type="entry name" value="YRDC"/>
    <property type="match status" value="1"/>
</dbReference>
<dbReference type="GO" id="GO:0005524">
    <property type="term" value="F:ATP binding"/>
    <property type="evidence" value="ECO:0007669"/>
    <property type="project" value="UniProtKB-KW"/>
</dbReference>
<dbReference type="GO" id="GO:0006450">
    <property type="term" value="P:regulation of translational fidelity"/>
    <property type="evidence" value="ECO:0007669"/>
    <property type="project" value="TreeGrafter"/>
</dbReference>
<organism evidence="13 14">
    <name type="scientific">Scardovia wiggsiae F0424</name>
    <dbReference type="NCBI Taxonomy" id="857290"/>
    <lineage>
        <taxon>Bacteria</taxon>
        <taxon>Bacillati</taxon>
        <taxon>Actinomycetota</taxon>
        <taxon>Actinomycetes</taxon>
        <taxon>Bifidobacteriales</taxon>
        <taxon>Bifidobacteriaceae</taxon>
        <taxon>Scardovia</taxon>
    </lineage>
</organism>
<keyword evidence="6" id="KW-0819">tRNA processing</keyword>
<dbReference type="Pfam" id="PF01300">
    <property type="entry name" value="Sua5_yciO_yrdC"/>
    <property type="match status" value="1"/>
</dbReference>
<dbReference type="GO" id="GO:0000049">
    <property type="term" value="F:tRNA binding"/>
    <property type="evidence" value="ECO:0007669"/>
    <property type="project" value="TreeGrafter"/>
</dbReference>
<dbReference type="InterPro" id="IPR017945">
    <property type="entry name" value="DHBP_synth_RibB-like_a/b_dom"/>
</dbReference>
<evidence type="ECO:0000259" key="12">
    <source>
        <dbReference type="PROSITE" id="PS51163"/>
    </source>
</evidence>
<sequence length="232" mass="24383">MSGHISIKDDPHEAARRIREVLCKGETAVIPTDTVYGIIADPWSAAAVEGIFAAKHRPVQKSVQILCSDIRQAQDCDIIIPPLYTRLLACFPAGSLCIVCPASDGCRLATAREEGGMRTQAVRFPAGRTLQYLLETAGPVAASSANRSGEASATDAEQAEDELGEAVSLYVDGGSTPGAAASTVVSLDRATMLRIAEGKDADTSQAKLDVLREGVISAEDVAAAMHTVMRSQ</sequence>
<keyword evidence="14" id="KW-1185">Reference proteome</keyword>
<evidence type="ECO:0000256" key="2">
    <source>
        <dbReference type="ARBA" id="ARBA00007663"/>
    </source>
</evidence>
<dbReference type="GO" id="GO:0003725">
    <property type="term" value="F:double-stranded RNA binding"/>
    <property type="evidence" value="ECO:0007669"/>
    <property type="project" value="InterPro"/>
</dbReference>
<dbReference type="GO" id="GO:0008033">
    <property type="term" value="P:tRNA processing"/>
    <property type="evidence" value="ECO:0007669"/>
    <property type="project" value="UniProtKB-KW"/>
</dbReference>
<keyword evidence="9" id="KW-0067">ATP-binding</keyword>
<dbReference type="InterPro" id="IPR050156">
    <property type="entry name" value="TC-AMP_synthase_SUA5"/>
</dbReference>
<dbReference type="EC" id="2.7.7.87" evidence="3"/>
<dbReference type="SUPFAM" id="SSF55821">
    <property type="entry name" value="YrdC/RibB"/>
    <property type="match status" value="1"/>
</dbReference>
<reference evidence="13 14" key="1">
    <citation type="submission" date="2012-01" db="EMBL/GenBank/DDBJ databases">
        <title>The Genome Sequence of Scardovia wiggsiae F0424.</title>
        <authorList>
            <consortium name="The Broad Institute Genome Sequencing Platform"/>
            <person name="Earl A."/>
            <person name="Ward D."/>
            <person name="Feldgarden M."/>
            <person name="Gevers D."/>
            <person name="Izard J."/>
            <person name="Ganesan A."/>
            <person name="Baranova O.V."/>
            <person name="Blanton J.M."/>
            <person name="Tanner A.C."/>
            <person name="Mathney J."/>
            <person name="Dewhirst F.E."/>
            <person name="Young S.K."/>
            <person name="Zeng Q."/>
            <person name="Gargeya S."/>
            <person name="Fitzgerald M."/>
            <person name="Haas B."/>
            <person name="Abouelleil A."/>
            <person name="Alvarado L."/>
            <person name="Arachchi H.M."/>
            <person name="Berlin A."/>
            <person name="Chapman S.B."/>
            <person name="Gearin G."/>
            <person name="Goldberg J."/>
            <person name="Griggs A."/>
            <person name="Gujja S."/>
            <person name="Hansen M."/>
            <person name="Heiman D."/>
            <person name="Howarth C."/>
            <person name="Larimer J."/>
            <person name="Lui A."/>
            <person name="MacDonald P.J.P."/>
            <person name="McCowen C."/>
            <person name="Montmayeur A."/>
            <person name="Murphy C."/>
            <person name="Neiman D."/>
            <person name="Pearson M."/>
            <person name="Priest M."/>
            <person name="Roberts A."/>
            <person name="Saif S."/>
            <person name="Shea T."/>
            <person name="Sisk P."/>
            <person name="Stolte C."/>
            <person name="Sykes S."/>
            <person name="Wortman J."/>
            <person name="Nusbaum C."/>
            <person name="Birren B."/>
        </authorList>
    </citation>
    <scope>NUCLEOTIDE SEQUENCE [LARGE SCALE GENOMIC DNA]</scope>
    <source>
        <strain evidence="13 14">F0424</strain>
    </source>
</reference>
<name>J0DGZ8_9BIFI</name>
<feature type="domain" description="YrdC-like" evidence="12">
    <location>
        <begin position="12"/>
        <end position="216"/>
    </location>
</feature>
<comment type="similarity">
    <text evidence="2">Belongs to the SUA5 family.</text>
</comment>
<dbReference type="GO" id="GO:0005737">
    <property type="term" value="C:cytoplasm"/>
    <property type="evidence" value="ECO:0007669"/>
    <property type="project" value="UniProtKB-SubCell"/>
</dbReference>
<keyword evidence="8" id="KW-0547">Nucleotide-binding</keyword>
<evidence type="ECO:0000256" key="9">
    <source>
        <dbReference type="ARBA" id="ARBA00022840"/>
    </source>
</evidence>
<keyword evidence="4" id="KW-0963">Cytoplasm</keyword>
<dbReference type="PANTHER" id="PTHR17490:SF16">
    <property type="entry name" value="THREONYLCARBAMOYL-AMP SYNTHASE"/>
    <property type="match status" value="1"/>
</dbReference>
<dbReference type="OrthoDB" id="9814580at2"/>
<evidence type="ECO:0000256" key="7">
    <source>
        <dbReference type="ARBA" id="ARBA00022695"/>
    </source>
</evidence>
<comment type="caution">
    <text evidence="13">The sequence shown here is derived from an EMBL/GenBank/DDBJ whole genome shotgun (WGS) entry which is preliminary data.</text>
</comment>
<dbReference type="eggNOG" id="COG0009">
    <property type="taxonomic scope" value="Bacteria"/>
</dbReference>
<dbReference type="HOGENOM" id="CLU_031397_3_1_11"/>
<protein>
    <recommendedName>
        <fullName evidence="10">L-threonylcarbamoyladenylate synthase</fullName>
        <ecNumber evidence="3">2.7.7.87</ecNumber>
    </recommendedName>
    <alternativeName>
        <fullName evidence="10">L-threonylcarbamoyladenylate synthase</fullName>
    </alternativeName>
</protein>
<evidence type="ECO:0000313" key="14">
    <source>
        <dbReference type="Proteomes" id="UP000006415"/>
    </source>
</evidence>
<evidence type="ECO:0000256" key="10">
    <source>
        <dbReference type="ARBA" id="ARBA00029774"/>
    </source>
</evidence>